<dbReference type="HOGENOM" id="CLU_3109326_0_0_1"/>
<dbReference type="AlphaFoldDB" id="B4FLG5"/>
<proteinExistence type="evidence at transcript level"/>
<evidence type="ECO:0000313" key="1">
    <source>
        <dbReference type="EMBL" id="ACF82958.1"/>
    </source>
</evidence>
<reference evidence="1" key="1">
    <citation type="journal article" date="2009" name="PLoS Genet.">
        <title>Sequencing, mapping, and analysis of 27,455 maize full-length cDNAs.</title>
        <authorList>
            <person name="Soderlund C."/>
            <person name="Descour A."/>
            <person name="Kudrna D."/>
            <person name="Bomhoff M."/>
            <person name="Boyd L."/>
            <person name="Currie J."/>
            <person name="Angelova A."/>
            <person name="Collura K."/>
            <person name="Wissotski M."/>
            <person name="Ashley E."/>
            <person name="Morrow D."/>
            <person name="Fernandes J."/>
            <person name="Walbot V."/>
            <person name="Yu Y."/>
        </authorList>
    </citation>
    <scope>NUCLEOTIDE SEQUENCE</scope>
    <source>
        <strain evidence="1">B73</strain>
    </source>
</reference>
<organism evidence="1">
    <name type="scientific">Zea mays</name>
    <name type="common">Maize</name>
    <dbReference type="NCBI Taxonomy" id="4577"/>
    <lineage>
        <taxon>Eukaryota</taxon>
        <taxon>Viridiplantae</taxon>
        <taxon>Streptophyta</taxon>
        <taxon>Embryophyta</taxon>
        <taxon>Tracheophyta</taxon>
        <taxon>Spermatophyta</taxon>
        <taxon>Magnoliopsida</taxon>
        <taxon>Liliopsida</taxon>
        <taxon>Poales</taxon>
        <taxon>Poaceae</taxon>
        <taxon>PACMAD clade</taxon>
        <taxon>Panicoideae</taxon>
        <taxon>Andropogonodae</taxon>
        <taxon>Andropogoneae</taxon>
        <taxon>Tripsacinae</taxon>
        <taxon>Zea</taxon>
    </lineage>
</organism>
<name>B4FLG5_MAIZE</name>
<accession>B4FLG5</accession>
<dbReference type="EMBL" id="BT037953">
    <property type="protein sequence ID" value="ACF82958.1"/>
    <property type="molecule type" value="mRNA"/>
</dbReference>
<protein>
    <submittedName>
        <fullName evidence="1">Uncharacterized protein</fullName>
    </submittedName>
</protein>
<sequence>MCALPTAPSAKPKPDVVLFSSIILLNFYVDMPVIYKDRRCIPVLVWQRSFF</sequence>